<dbReference type="EMBL" id="LJRC01000039">
    <property type="protein sequence ID" value="KPY40304.1"/>
    <property type="molecule type" value="Genomic_DNA"/>
</dbReference>
<evidence type="ECO:0000259" key="2">
    <source>
        <dbReference type="Pfam" id="PF12680"/>
    </source>
</evidence>
<dbReference type="PATRIC" id="fig|251707.3.peg.737"/>
<dbReference type="InterPro" id="IPR032710">
    <property type="entry name" value="NTF2-like_dom_sf"/>
</dbReference>
<comment type="caution">
    <text evidence="3">The sequence shown here is derived from an EMBL/GenBank/DDBJ whole genome shotgun (WGS) entry which is preliminary data.</text>
</comment>
<reference evidence="3" key="1">
    <citation type="submission" date="2015-09" db="EMBL/GenBank/DDBJ databases">
        <title>Genome announcement of multiple Pseudomonas syringae strains.</title>
        <authorList>
            <person name="Thakur S."/>
            <person name="Wang P.W."/>
            <person name="Gong Y."/>
            <person name="Weir B.S."/>
            <person name="Guttman D.S."/>
        </authorList>
    </citation>
    <scope>NUCLEOTIDE SEQUENCE [LARGE SCALE GENOMIC DNA]</scope>
    <source>
        <strain evidence="3">ICMP3956</strain>
    </source>
</reference>
<proteinExistence type="predicted"/>
<evidence type="ECO:0000313" key="3">
    <source>
        <dbReference type="EMBL" id="KPY40304.1"/>
    </source>
</evidence>
<accession>A0A0N8SMB2</accession>
<feature type="region of interest" description="Disordered" evidence="1">
    <location>
        <begin position="1"/>
        <end position="22"/>
    </location>
</feature>
<name>A0A0N8SMB2_9PSED</name>
<dbReference type="Pfam" id="PF12680">
    <property type="entry name" value="SnoaL_2"/>
    <property type="match status" value="1"/>
</dbReference>
<evidence type="ECO:0000256" key="1">
    <source>
        <dbReference type="SAM" id="MobiDB-lite"/>
    </source>
</evidence>
<feature type="domain" description="SnoaL-like" evidence="2">
    <location>
        <begin position="36"/>
        <end position="133"/>
    </location>
</feature>
<dbReference type="AlphaFoldDB" id="A0A0N8SMB2"/>
<dbReference type="Gene3D" id="3.10.450.50">
    <property type="match status" value="1"/>
</dbReference>
<feature type="compositionally biased region" description="Polar residues" evidence="1">
    <location>
        <begin position="1"/>
        <end position="10"/>
    </location>
</feature>
<protein>
    <recommendedName>
        <fullName evidence="2">SnoaL-like domain-containing protein</fullName>
    </recommendedName>
</protein>
<dbReference type="Proteomes" id="UP000050562">
    <property type="component" value="Unassembled WGS sequence"/>
</dbReference>
<organism evidence="3">
    <name type="scientific">Pseudomonas syringae pv. primulae</name>
    <dbReference type="NCBI Taxonomy" id="251707"/>
    <lineage>
        <taxon>Bacteria</taxon>
        <taxon>Pseudomonadati</taxon>
        <taxon>Pseudomonadota</taxon>
        <taxon>Gammaproteobacteria</taxon>
        <taxon>Pseudomonadales</taxon>
        <taxon>Pseudomonadaceae</taxon>
        <taxon>Pseudomonas</taxon>
    </lineage>
</organism>
<gene>
    <name evidence="3" type="ORF">ALO52_00546</name>
</gene>
<dbReference type="InterPro" id="IPR037401">
    <property type="entry name" value="SnoaL-like"/>
</dbReference>
<dbReference type="SUPFAM" id="SSF54427">
    <property type="entry name" value="NTF2-like"/>
    <property type="match status" value="1"/>
</dbReference>
<sequence>MRRQWQQYTQGPAPPQGRPLMKKLHPNVETLRAIYKDLARIAEFADHDIVLHKADRGAWGGLSMVIGRRSVQNHELDLIEHTRQTLYMDVHEIVADDHFGSVMGYMRATCERKKIAMPFCGLWRFRDGKIVEHWENVYDIRAFGSFMMGDEALMSRWLCD</sequence>